<dbReference type="Proteomes" id="UP000274429">
    <property type="component" value="Unassembled WGS sequence"/>
</dbReference>
<sequence length="3155" mass="348524">MLPSKSLEASVFVDEEWPGQNHELPTQLNSGLLFVCGFNNFSVNEVKSGSVNWGPLVERPESPQLSVISEAPTDESVLEKQRYLDANFQESPQDHSESEEPDEDDSEEEADRTIRETLPSEVKEKEGELALPLRISSISTTDSVNDPNDEEELCHRKAEDSVREGVAVEIHEGGKMPLQTTEKDTNVLNTKTQIPEEDGCSEETASSEVRNDDSLKSSPTTEMQAVEEGGLLISKQVHRELNVIVDDKPSEERNATNEGRNKSVEEERDDYPTKLGGSRKNDEMSELISTAKTIKLKKKVRKLRQKNYSKNQLTKADETSSPLCGMHESVRPEGSAATANDFLAIGREAPASDAQIKSKDPSNKFQSTGDFERGSSMEPLGEIKKLNEWKSGGAVSESDVLSDYLQVNLFHTGGVDSEFTHNGLLEYVLQSDDEVKQEGNAKTELKNAAQVEEDKNDTKTLEFCEQKGEKAGKVVWNGSQRVPVLLSDESCPSEMHQHSFGENLELNNEKASLKDPHSDVLEDAEAGHVILGKRDPVEGSEKIKAERDKEVESTQDIQDSNNFISILKKYTSQDPEHSPGATNNSSKNGLQRNVVSATKKSRKKNKRNRGGRDFGGEIGGEEVTSSLNSPINEQAHVEQQQQCVDEGDVNLLVLKECLPDHQEDNCISTSRKFGTESEEAEQNDNGGTINPDKSQKLKKADQEEETHKSDHFEGEMDLEEATDELRLHWEKDNLTESATKSQSPQNHHVEGKDTMDENHQPETLPKVVSPLKVYQTYFLKNEKNKHRKKRDSISGTECEDRPAFSVPTSQETSNAESEVDPKPSEPTADVGSLAQSEEGRDIVHFPSTDQVCAPEGEQPSTTVLEEPTDHWKNELRMRECEVHGQGESVSECMSGVAVEDLQRSGEFEGCLKENEKEEGDEGREEEGDDEVHPRADDDDLREGLREEGEVGEESAEGGDTLDEIGESGTRRSAGVMSSGEESEVLAMKCGLKKESRKERHFISDAVVVADAEYPRQPEKANDTLSSVDDLHEFVSEVEDQHANGLDEISCPDEEELAMDRSTHQPDYELPTSMHLGVTGAVERLSETKDYLSKDGDVESIAGDLQLQMRTSGITNLPSSGILEAPSLKVRKKPKKHRKSRSHLDNAETQELDNPTVPLETVVTSTGEKTEFQQESVFGLLNENSNPSQQGIPIKEPSGCLNDSSEISDYKLDVKGECVEEAEVIDKSSDRISIRECNETLAEVIEEVCRERSGEQTHEGVGAEIQPHISRETLKMSGNEGGGALGNPMEGANDVDKVVKLEDQHNFGASGFSKPEELSTRSGRKKRHRKEEHRQEQGEIQTPETNAYAEHLVEFEDRTNPEGNAVDDEGLAPGDLEEAPQPSECDAVSPMEEENHFTTHKMEVQSVLMNDTKVHLTEMNKKTSDNKEWMHRPIECAGDEMKPLKSKDVSEGCTDEVNAESYTRLTEGVGGGVEIVECETNRDLETSSPLEEQETPWMERKGKKKHRKSKKMVSEAEMVAEGRNELDASPVGQGIVSELNSHSTVATGECSQQKEEEHAMKKPFGYLEDEPVLSDSNLGVRRELVDYFKDISEPEEVVHRNELHLHPSHQLNDQREEEGEGEHRPDESDLEGSGNAKEVKTGKELLGRIGGESEDFHEESAKGGGNVDEMIEARTLHDADIFPPLRESEGTSVGIWVPNPHHNEARVQSPKTFAAPLSRKVFSMNNIEPVRRLDGESQCSLEQLEETSQSKDQEFVVNESLGPVEDGPQNSDDILTVQGECAVKSEFLTEAGECGTQATKQYEEEHLQNEDAVKEVVYEEHRKARSDNLKVVSTDGHGTMDEIDESESLQVDHNVTILEETEAPSEKCGRKKKQRKGRRFASEVECEDCHASFVPTSQETSNAESEVDPKPSEPTADVGSLAQSEEEGGDDEVHPRADDDDLREGLREEGEVGEESAEGGDTLDEIGESGTIRSAGVMSSGEESAAHEPFISVGAVDAKLDKRAAGVEYPAKTEEIEAPSDLNTDALKEIVQEMDEIQEGGGVDFTFNVQLTSDEGVNTHSKFEESLELNNSESLQDRTVECDKNLLPSQVRWNGQEEFVQTKSVGLRDSSNENVESGGDASHPGLEIGKVRLVRENKKSNLWRRRFVEEERPEIPSNEKASISLGDADSGSMAGDTSQILNLATSEGLTATVKSTHLPDVSSSSKVDYFFSPRRDPFPNLDEDFSQSDETMTSAEGERDTDSKIIWQEMPMSSSICKPFKEGASQLTPSSEISKNSEKEDRKGKEKSLECGEPVQVIDAETGECHSSEKPNKTMPPPLLQESEADSAKSRKKRKHQKEHYTANTHVVEEDAELPLSGVEAEKCMNDKGVLKIGHFPIASTLSTSKGTGEGFAEGIDEATTRVAPPNLEGRTLVHQVEMESRNEPTAESYMDRMSEGGMESGQEAHDLGLNSELQIAEVGEHLAEGVLKQNEYRKEVERLGRPASTTQETVHLGRNEDVRSQCSLEEESLNEMKVSVIAETSGNNKKEVKLNEFSELERQTSINVGGHKAQKGPQIKEAEDMIGSSTEEGEISLEESHGLEKPDSYQNSEEFDGNSIGVDSKIHEPNLGPNLVKEGTSATLVEEYSYSAETISAKDGEVSPQPANEADSMEGLFDSKGFEASPDQAASQKPPEGEIQMNEDHQRIECTVLGDPIPTEIGLGDDSLKWMEEKEQPALPRFSDPASDGSTITSAKEGSAQIDSVYDLEVLKSNPICADVPISQELGDKSVESERCKKKHWRKEHSTKGTEECPTPGVEEGAPPECVKSVVETNISMDANKSQAFVTDEDLLKENMLQQKVELVKNTCSGFDTHSKVNEILSKDDIQDSEARIHGPVIGIKTEDASLVKANKQRGRKGKTTKAERLSKKDHNRQCWPINLQDMEIEAAGATRTSPQPFSVGTTAEGTQSETMSPLREEDIPSLVSGAEGIQSPDLMASLYSPSSSKTPAEQELRIGTNVEIGQQVEIENAEEFEVEANEGQITSVGPSLTLTDQPLSDTDEMDDFTVVVKASPPRTIIEAEASESFKFPNLFQAPAEPIIMPSKSLQIRLKRRRWRWPGLIFLLLLFLLFFLIPTIIFFCVAAPDFCFLPGSCPGLTLRQRINAYINEYHRQRMSPFPT</sequence>
<feature type="compositionally biased region" description="Basic residues" evidence="1">
    <location>
        <begin position="599"/>
        <end position="609"/>
    </location>
</feature>
<feature type="compositionally biased region" description="Acidic residues" evidence="1">
    <location>
        <begin position="99"/>
        <end position="110"/>
    </location>
</feature>
<feature type="compositionally biased region" description="Basic and acidic residues" evidence="1">
    <location>
        <begin position="747"/>
        <end position="760"/>
    </location>
</feature>
<feature type="region of interest" description="Disordered" evidence="1">
    <location>
        <begin position="1357"/>
        <end position="1386"/>
    </location>
</feature>
<feature type="compositionally biased region" description="Basic residues" evidence="1">
    <location>
        <begin position="1128"/>
        <end position="1140"/>
    </location>
</feature>
<feature type="region of interest" description="Disordered" evidence="1">
    <location>
        <begin position="1827"/>
        <end position="1987"/>
    </location>
</feature>
<feature type="compositionally biased region" description="Basic and acidic residues" evidence="1">
    <location>
        <begin position="153"/>
        <end position="163"/>
    </location>
</feature>
<feature type="region of interest" description="Disordered" evidence="1">
    <location>
        <begin position="1125"/>
        <end position="1154"/>
    </location>
</feature>
<feature type="region of interest" description="Disordered" evidence="1">
    <location>
        <begin position="243"/>
        <end position="286"/>
    </location>
</feature>
<dbReference type="EMBL" id="UYWX01020402">
    <property type="protein sequence ID" value="VDM32211.1"/>
    <property type="molecule type" value="Genomic_DNA"/>
</dbReference>
<feature type="compositionally biased region" description="Polar residues" evidence="1">
    <location>
        <begin position="2927"/>
        <end position="2948"/>
    </location>
</feature>
<feature type="transmembrane region" description="Helical" evidence="2">
    <location>
        <begin position="3093"/>
        <end position="3118"/>
    </location>
</feature>
<accession>A0A0R3X371</accession>
<feature type="compositionally biased region" description="Polar residues" evidence="1">
    <location>
        <begin position="308"/>
        <end position="322"/>
    </location>
</feature>
<feature type="region of interest" description="Disordered" evidence="1">
    <location>
        <begin position="2631"/>
        <end position="2675"/>
    </location>
</feature>
<evidence type="ECO:0000313" key="5">
    <source>
        <dbReference type="WBParaSite" id="TTAC_0000777501-mRNA-1"/>
    </source>
</evidence>
<feature type="compositionally biased region" description="Polar residues" evidence="1">
    <location>
        <begin position="806"/>
        <end position="816"/>
    </location>
</feature>
<organism evidence="5">
    <name type="scientific">Hydatigena taeniaeformis</name>
    <name type="common">Feline tapeworm</name>
    <name type="synonym">Taenia taeniaeformis</name>
    <dbReference type="NCBI Taxonomy" id="6205"/>
    <lineage>
        <taxon>Eukaryota</taxon>
        <taxon>Metazoa</taxon>
        <taxon>Spiralia</taxon>
        <taxon>Lophotrochozoa</taxon>
        <taxon>Platyhelminthes</taxon>
        <taxon>Cestoda</taxon>
        <taxon>Eucestoda</taxon>
        <taxon>Cyclophyllidea</taxon>
        <taxon>Taeniidae</taxon>
        <taxon>Hydatigera</taxon>
    </lineage>
</organism>
<protein>
    <submittedName>
        <fullName evidence="5">BRCT domain-containing protein</fullName>
    </submittedName>
</protein>
<feature type="region of interest" description="Disordered" evidence="1">
    <location>
        <begin position="305"/>
        <end position="381"/>
    </location>
</feature>
<feature type="region of interest" description="Disordered" evidence="1">
    <location>
        <begin position="900"/>
        <end position="984"/>
    </location>
</feature>
<feature type="region of interest" description="Disordered" evidence="1">
    <location>
        <begin position="2259"/>
        <end position="2339"/>
    </location>
</feature>
<evidence type="ECO:0000313" key="3">
    <source>
        <dbReference type="EMBL" id="VDM32211.1"/>
    </source>
</evidence>
<feature type="compositionally biased region" description="Acidic residues" evidence="1">
    <location>
        <begin position="949"/>
        <end position="965"/>
    </location>
</feature>
<evidence type="ECO:0000256" key="2">
    <source>
        <dbReference type="SAM" id="Phobius"/>
    </source>
</evidence>
<keyword evidence="2" id="KW-0812">Transmembrane</keyword>
<evidence type="ECO:0000256" key="1">
    <source>
        <dbReference type="SAM" id="MobiDB-lite"/>
    </source>
</evidence>
<feature type="region of interest" description="Disordered" evidence="1">
    <location>
        <begin position="572"/>
        <end position="625"/>
    </location>
</feature>
<feature type="region of interest" description="Disordered" evidence="1">
    <location>
        <begin position="2926"/>
        <end position="2951"/>
    </location>
</feature>
<feature type="compositionally biased region" description="Basic and acidic residues" evidence="1">
    <location>
        <begin position="1636"/>
        <end position="1645"/>
    </location>
</feature>
<gene>
    <name evidence="3" type="ORF">TTAC_LOCUS7760</name>
</gene>
<feature type="compositionally biased region" description="Basic residues" evidence="1">
    <location>
        <begin position="1321"/>
        <end position="1330"/>
    </location>
</feature>
<feature type="region of interest" description="Disordered" evidence="1">
    <location>
        <begin position="2776"/>
        <end position="2798"/>
    </location>
</feature>
<feature type="compositionally biased region" description="Polar residues" evidence="1">
    <location>
        <begin position="735"/>
        <end position="746"/>
    </location>
</feature>
<feature type="compositionally biased region" description="Polar residues" evidence="1">
    <location>
        <begin position="136"/>
        <end position="146"/>
    </location>
</feature>
<feature type="compositionally biased region" description="Basic and acidic residues" evidence="1">
    <location>
        <begin position="693"/>
        <end position="714"/>
    </location>
</feature>
<feature type="compositionally biased region" description="Basic and acidic residues" evidence="1">
    <location>
        <begin position="723"/>
        <end position="734"/>
    </location>
</feature>
<feature type="compositionally biased region" description="Basic and acidic residues" evidence="1">
    <location>
        <begin position="2897"/>
        <end position="2906"/>
    </location>
</feature>
<feature type="compositionally biased region" description="Basic and acidic residues" evidence="1">
    <location>
        <begin position="243"/>
        <end position="265"/>
    </location>
</feature>
<feature type="compositionally biased region" description="Polar residues" evidence="1">
    <location>
        <begin position="683"/>
        <end position="692"/>
    </location>
</feature>
<reference evidence="5" key="1">
    <citation type="submission" date="2017-02" db="UniProtKB">
        <authorList>
            <consortium name="WormBaseParasite"/>
        </authorList>
    </citation>
    <scope>IDENTIFICATION</scope>
</reference>
<feature type="compositionally biased region" description="Basic and acidic residues" evidence="1">
    <location>
        <begin position="900"/>
        <end position="915"/>
    </location>
</feature>
<feature type="region of interest" description="Disordered" evidence="1">
    <location>
        <begin position="2562"/>
        <end position="2613"/>
    </location>
</feature>
<keyword evidence="4" id="KW-1185">Reference proteome</keyword>
<feature type="region of interest" description="Disordered" evidence="1">
    <location>
        <begin position="533"/>
        <end position="558"/>
    </location>
</feature>
<feature type="region of interest" description="Disordered" evidence="1">
    <location>
        <begin position="1304"/>
        <end position="1339"/>
    </location>
</feature>
<feature type="compositionally biased region" description="Acidic residues" evidence="1">
    <location>
        <begin position="916"/>
        <end position="929"/>
    </location>
</feature>
<feature type="region of interest" description="Disordered" evidence="1">
    <location>
        <begin position="2711"/>
        <end position="2735"/>
    </location>
</feature>
<feature type="region of interest" description="Disordered" evidence="1">
    <location>
        <begin position="2150"/>
        <end position="2173"/>
    </location>
</feature>
<feature type="region of interest" description="Disordered" evidence="1">
    <location>
        <begin position="87"/>
        <end position="224"/>
    </location>
</feature>
<reference evidence="3 4" key="2">
    <citation type="submission" date="2018-11" db="EMBL/GenBank/DDBJ databases">
        <authorList>
            <consortium name="Pathogen Informatics"/>
        </authorList>
    </citation>
    <scope>NUCLEOTIDE SEQUENCE [LARGE SCALE GENOMIC DNA]</scope>
</reference>
<evidence type="ECO:0000313" key="4">
    <source>
        <dbReference type="Proteomes" id="UP000274429"/>
    </source>
</evidence>
<dbReference type="OrthoDB" id="10685924at2759"/>
<name>A0A0R3X371_HYDTA</name>
<feature type="compositionally biased region" description="Basic residues" evidence="1">
    <location>
        <begin position="1868"/>
        <end position="1878"/>
    </location>
</feature>
<feature type="compositionally biased region" description="Polar residues" evidence="1">
    <location>
        <begin position="2264"/>
        <end position="2273"/>
    </location>
</feature>
<dbReference type="WBParaSite" id="TTAC_0000777501-mRNA-1">
    <property type="protein sequence ID" value="TTAC_0000777501-mRNA-1"/>
    <property type="gene ID" value="TTAC_0000777501"/>
</dbReference>
<feature type="region of interest" description="Disordered" evidence="1">
    <location>
        <begin position="2211"/>
        <end position="2244"/>
    </location>
</feature>
<feature type="region of interest" description="Disordered" evidence="1">
    <location>
        <begin position="2887"/>
        <end position="2906"/>
    </location>
</feature>
<feature type="region of interest" description="Disordered" evidence="1">
    <location>
        <begin position="664"/>
        <end position="870"/>
    </location>
</feature>
<feature type="compositionally biased region" description="Polar residues" evidence="1">
    <location>
        <begin position="1893"/>
        <end position="1903"/>
    </location>
</feature>
<feature type="compositionally biased region" description="Basic and acidic residues" evidence="1">
    <location>
        <begin position="2302"/>
        <end position="2311"/>
    </location>
</feature>
<feature type="compositionally biased region" description="Basic and acidic residues" evidence="1">
    <location>
        <begin position="370"/>
        <end position="381"/>
    </location>
</feature>
<feature type="compositionally biased region" description="Basic residues" evidence="1">
    <location>
        <begin position="2887"/>
        <end position="2896"/>
    </location>
</feature>
<feature type="region of interest" description="Disordered" evidence="1">
    <location>
        <begin position="1601"/>
        <end position="1666"/>
    </location>
</feature>
<feature type="compositionally biased region" description="Basic and acidic residues" evidence="1">
    <location>
        <begin position="533"/>
        <end position="552"/>
    </location>
</feature>
<feature type="compositionally biased region" description="Acidic residues" evidence="1">
    <location>
        <begin position="1364"/>
        <end position="1377"/>
    </location>
</feature>
<keyword evidence="2" id="KW-0472">Membrane</keyword>
<feature type="compositionally biased region" description="Polar residues" evidence="1">
    <location>
        <begin position="580"/>
        <end position="598"/>
    </location>
</feature>
<feature type="compositionally biased region" description="Basic and acidic residues" evidence="1">
    <location>
        <begin position="1930"/>
        <end position="1949"/>
    </location>
</feature>
<feature type="compositionally biased region" description="Basic and acidic residues" evidence="1">
    <location>
        <begin position="930"/>
        <end position="948"/>
    </location>
</feature>
<feature type="compositionally biased region" description="Basic and acidic residues" evidence="1">
    <location>
        <begin position="2574"/>
        <end position="2583"/>
    </location>
</feature>
<feature type="region of interest" description="Disordered" evidence="1">
    <location>
        <begin position="1483"/>
        <end position="1509"/>
    </location>
</feature>
<feature type="compositionally biased region" description="Basic residues" evidence="1">
    <location>
        <begin position="1500"/>
        <end position="1509"/>
    </location>
</feature>
<proteinExistence type="predicted"/>
<feature type="compositionally biased region" description="Basic and acidic residues" evidence="1">
    <location>
        <begin position="2274"/>
        <end position="2289"/>
    </location>
</feature>
<keyword evidence="2" id="KW-1133">Transmembrane helix</keyword>
<feature type="compositionally biased region" description="Acidic residues" evidence="1">
    <location>
        <begin position="1950"/>
        <end position="1966"/>
    </location>
</feature>